<evidence type="ECO:0000259" key="1">
    <source>
        <dbReference type="Pfam" id="PF13472"/>
    </source>
</evidence>
<sequence length="263" mass="29666">MNFSKQINIISFLVFVVFLSGCKASKIKSDTKLISKKVETPFTLNLENNGVAGNTTINLLDRLEKDVLSKNADLVILMVGTNDMLNSKKLVSYDDYKLNLDKIVKEIKKTNAQVLLISPPTVDSIYLFNRHDKNLFKEGPNQKLYKVKQIIKEVSKANNTLFVDNNLAFKTLNLPVHNEDKYIRNKKNSNVEDGVHLTPLGYKLIAENVYQFLENNNLSKKYRNIICFGDSLTKGSGAKGAGTITGENYPSFLYKMLTNNSEN</sequence>
<dbReference type="PANTHER" id="PTHR30383">
    <property type="entry name" value="THIOESTERASE 1/PROTEASE 1/LYSOPHOSPHOLIPASE L1"/>
    <property type="match status" value="1"/>
</dbReference>
<dbReference type="InterPro" id="IPR051532">
    <property type="entry name" value="Ester_Hydrolysis_Enzymes"/>
</dbReference>
<feature type="domain" description="SGNH hydrolase-type esterase" evidence="1">
    <location>
        <begin position="44"/>
        <end position="204"/>
    </location>
</feature>
<dbReference type="Pfam" id="PF13472">
    <property type="entry name" value="Lipase_GDSL_2"/>
    <property type="match status" value="1"/>
</dbReference>
<organism evidence="2 3">
    <name type="scientific">Polaribacter sejongensis</name>
    <dbReference type="NCBI Taxonomy" id="985043"/>
    <lineage>
        <taxon>Bacteria</taxon>
        <taxon>Pseudomonadati</taxon>
        <taxon>Bacteroidota</taxon>
        <taxon>Flavobacteriia</taxon>
        <taxon>Flavobacteriales</taxon>
        <taxon>Flavobacteriaceae</taxon>
    </lineage>
</organism>
<reference evidence="2 3" key="1">
    <citation type="journal article" date="2014" name="Int. J. Syst. Evol. Microbiol.">
        <title>Complete genome sequence of Corynebacterium casei LMG S-19264T (=DSM 44701T), isolated from a smear-ripened cheese.</title>
        <authorList>
            <consortium name="US DOE Joint Genome Institute (JGI-PGF)"/>
            <person name="Walter F."/>
            <person name="Albersmeier A."/>
            <person name="Kalinowski J."/>
            <person name="Ruckert C."/>
        </authorList>
    </citation>
    <scope>NUCLEOTIDE SEQUENCE [LARGE SCALE GENOMIC DNA]</scope>
    <source>
        <strain evidence="2 3">CECT 8670</strain>
    </source>
</reference>
<comment type="caution">
    <text evidence="2">The sequence shown here is derived from an EMBL/GenBank/DDBJ whole genome shotgun (WGS) entry which is preliminary data.</text>
</comment>
<gene>
    <name evidence="2" type="ORF">QWY81_11470</name>
</gene>
<evidence type="ECO:0000313" key="2">
    <source>
        <dbReference type="EMBL" id="MDN3620073.1"/>
    </source>
</evidence>
<evidence type="ECO:0000313" key="3">
    <source>
        <dbReference type="Proteomes" id="UP001228636"/>
    </source>
</evidence>
<accession>A0AAJ1QY45</accession>
<dbReference type="SUPFAM" id="SSF52266">
    <property type="entry name" value="SGNH hydrolase"/>
    <property type="match status" value="1"/>
</dbReference>
<dbReference type="GO" id="GO:0004622">
    <property type="term" value="F:phosphatidylcholine lysophospholipase activity"/>
    <property type="evidence" value="ECO:0007669"/>
    <property type="project" value="TreeGrafter"/>
</dbReference>
<dbReference type="EMBL" id="JAUFQH010000009">
    <property type="protein sequence ID" value="MDN3620073.1"/>
    <property type="molecule type" value="Genomic_DNA"/>
</dbReference>
<proteinExistence type="predicted"/>
<dbReference type="Proteomes" id="UP001228636">
    <property type="component" value="Unassembled WGS sequence"/>
</dbReference>
<dbReference type="InterPro" id="IPR013830">
    <property type="entry name" value="SGNH_hydro"/>
</dbReference>
<dbReference type="RefSeq" id="WP_261973047.1">
    <property type="nucleotide sequence ID" value="NZ_CP103460.1"/>
</dbReference>
<dbReference type="PROSITE" id="PS51257">
    <property type="entry name" value="PROKAR_LIPOPROTEIN"/>
    <property type="match status" value="1"/>
</dbReference>
<protein>
    <submittedName>
        <fullName evidence="2">GDSL-type esterase/lipase family protein</fullName>
    </submittedName>
</protein>
<dbReference type="InterPro" id="IPR036514">
    <property type="entry name" value="SGNH_hydro_sf"/>
</dbReference>
<dbReference type="AlphaFoldDB" id="A0AAJ1QY45"/>
<dbReference type="PANTHER" id="PTHR30383:SF5">
    <property type="entry name" value="SGNH HYDROLASE-TYPE ESTERASE DOMAIN-CONTAINING PROTEIN"/>
    <property type="match status" value="1"/>
</dbReference>
<name>A0AAJ1QY45_9FLAO</name>
<dbReference type="Gene3D" id="3.40.50.1110">
    <property type="entry name" value="SGNH hydrolase"/>
    <property type="match status" value="1"/>
</dbReference>